<evidence type="ECO:0000256" key="1">
    <source>
        <dbReference type="SAM" id="MobiDB-lite"/>
    </source>
</evidence>
<reference evidence="3 4" key="1">
    <citation type="submission" date="2023-07" db="EMBL/GenBank/DDBJ databases">
        <title>Sorghum-associated microbial communities from plants grown in Nebraska, USA.</title>
        <authorList>
            <person name="Schachtman D."/>
        </authorList>
    </citation>
    <scope>NUCLEOTIDE SEQUENCE [LARGE SCALE GENOMIC DNA]</scope>
    <source>
        <strain evidence="3 4">4249</strain>
    </source>
</reference>
<evidence type="ECO:0000313" key="4">
    <source>
        <dbReference type="Proteomes" id="UP001265700"/>
    </source>
</evidence>
<comment type="caution">
    <text evidence="3">The sequence shown here is derived from an EMBL/GenBank/DDBJ whole genome shotgun (WGS) entry which is preliminary data.</text>
</comment>
<feature type="compositionally biased region" description="Low complexity" evidence="1">
    <location>
        <begin position="69"/>
        <end position="81"/>
    </location>
</feature>
<feature type="compositionally biased region" description="Basic and acidic residues" evidence="1">
    <location>
        <begin position="96"/>
        <end position="112"/>
    </location>
</feature>
<feature type="region of interest" description="Disordered" evidence="1">
    <location>
        <begin position="25"/>
        <end position="112"/>
    </location>
</feature>
<feature type="signal peptide" evidence="2">
    <location>
        <begin position="1"/>
        <end position="25"/>
    </location>
</feature>
<sequence>MLVSKYLTASLTALAVVGSASFVYAQTTPSTPSPGPGDISSQNPATGTLNQGATPPATGTLNQGTTSPDTGTTMGQGTDTTNPGSGTLSQGTTNMEQDRSMDERLAARADRN</sequence>
<proteinExistence type="predicted"/>
<evidence type="ECO:0000313" key="3">
    <source>
        <dbReference type="EMBL" id="MDR7148537.1"/>
    </source>
</evidence>
<feature type="compositionally biased region" description="Polar residues" evidence="1">
    <location>
        <begin position="82"/>
        <end position="95"/>
    </location>
</feature>
<dbReference type="Proteomes" id="UP001265700">
    <property type="component" value="Unassembled WGS sequence"/>
</dbReference>
<feature type="compositionally biased region" description="Polar residues" evidence="1">
    <location>
        <begin position="39"/>
        <end position="68"/>
    </location>
</feature>
<evidence type="ECO:0008006" key="5">
    <source>
        <dbReference type="Google" id="ProtNLM"/>
    </source>
</evidence>
<dbReference type="RefSeq" id="WP_310311232.1">
    <property type="nucleotide sequence ID" value="NZ_JAVDWU010000001.1"/>
</dbReference>
<keyword evidence="4" id="KW-1185">Reference proteome</keyword>
<accession>A0ABU1WHH4</accession>
<keyword evidence="2" id="KW-0732">Signal</keyword>
<feature type="chain" id="PRO_5046078581" description="Proteophosphoglycan ppg4" evidence="2">
    <location>
        <begin position="26"/>
        <end position="112"/>
    </location>
</feature>
<evidence type="ECO:0000256" key="2">
    <source>
        <dbReference type="SAM" id="SignalP"/>
    </source>
</evidence>
<protein>
    <recommendedName>
        <fullName evidence="5">Proteophosphoglycan ppg4</fullName>
    </recommendedName>
</protein>
<name>A0ABU1WHH4_9BURK</name>
<organism evidence="3 4">
    <name type="scientific">Hydrogenophaga palleronii</name>
    <dbReference type="NCBI Taxonomy" id="65655"/>
    <lineage>
        <taxon>Bacteria</taxon>
        <taxon>Pseudomonadati</taxon>
        <taxon>Pseudomonadota</taxon>
        <taxon>Betaproteobacteria</taxon>
        <taxon>Burkholderiales</taxon>
        <taxon>Comamonadaceae</taxon>
        <taxon>Hydrogenophaga</taxon>
    </lineage>
</organism>
<gene>
    <name evidence="3" type="ORF">J2W49_000465</name>
</gene>
<dbReference type="EMBL" id="JAVDWU010000001">
    <property type="protein sequence ID" value="MDR7148537.1"/>
    <property type="molecule type" value="Genomic_DNA"/>
</dbReference>